<sequence length="914" mass="104973">MNNKILISILLIINLSISGWAQNKYTIDVSNTSIPLEKGHLKMGNPGPQGKEIEVNNLFMTIGGRAVLPVMGEMHFSRMKPDQWEDCILKMKTAGINIISTYLFWNHHEEIEGQFVWNNDKDLRSFIQLCQSHDMFVYPRIGPWSHGEARNGGTPDWILRKKNIQNRSNDIVYQKYVERYFKEIATQLNGLYYKDGGNIIGIQLENEYWYAKKGEPHIQWLKDTAKKYGMDVPLYTVTGWGGGSVPPLEVIPLWGGYADEPWIESVHKNVLPFYFRFDSFRDSKHIGNDQIDHKEEYMTYERYPYFTCEMGVGIPQMYHRRPVLSPIDGYAMMIAKLGSGSNLLGYYVFAGGTNPRGELHSNEEEQEETGYWSRTPVKSYDFQAAIKESGELSPSYHQVKKLHYFINDFGEKLAPMLPTLAKTNDDDLQLAVRSDKTSGYLFGLNYCRYVPKPERKDVLFSVQLDGEIIQFPQSGVNIPDSTVFIWPVNLNIGEALLKYATAQPLCMADDTYIFFQNKTITPELAFDNSAVADIHISKGTVWRKGSMIIVSDIKPGKDCLITLTLTNGKQQKLIVLTEEEATNSWLLERNGKKEFYVSKANMYAKHGDILAFSSERSIVVGELQDGRFTERVYTTESIDSRLSLTERPVFAGAKWLETANFKNLPAYQERYHRFFFKEFSLDNPSGFRKVTLYIYPETAGKLSVNYNWVRQDLVPDQLNAIDITGYVSKGENMLFVDFPYIEGKARFAARVIAEYSNYDRVEFSTDESWLTTDMYTNPSATRVYNRPEKPIVVEAPDFAKMVKHPSFGEWDIELPYGSLEGLSALYSHISYIGDRAEIYNGHILCWDDFNFNTPWQIGWQRMTPPMNGKNLRLVIYPLSKETKMFFDVMPGADEYEMTQVKSMNTTGENCFTIK</sequence>
<name>A0A1R3STS1_9BACT</name>
<comment type="similarity">
    <text evidence="1 2">Belongs to the glycosyl hydrolase 35 family.</text>
</comment>
<dbReference type="AlphaFoldDB" id="A0A1R3STS1"/>
<dbReference type="SUPFAM" id="SSF51445">
    <property type="entry name" value="(Trans)glycosidases"/>
    <property type="match status" value="1"/>
</dbReference>
<feature type="domain" description="Glycoside hydrolase 35 catalytic" evidence="3">
    <location>
        <begin position="61"/>
        <end position="403"/>
    </location>
</feature>
<dbReference type="EMBL" id="LT605205">
    <property type="protein sequence ID" value="SCD19736.1"/>
    <property type="molecule type" value="Genomic_DNA"/>
</dbReference>
<dbReference type="RefSeq" id="WP_076929230.1">
    <property type="nucleotide sequence ID" value="NZ_LT605205.1"/>
</dbReference>
<dbReference type="KEGG" id="psac:PSM36_0910"/>
<proteinExistence type="inferred from homology"/>
<evidence type="ECO:0000259" key="3">
    <source>
        <dbReference type="Pfam" id="PF01301"/>
    </source>
</evidence>
<dbReference type="PANTHER" id="PTHR23421">
    <property type="entry name" value="BETA-GALACTOSIDASE RELATED"/>
    <property type="match status" value="1"/>
</dbReference>
<protein>
    <submittedName>
        <fullName evidence="4">Beta-galactosidase</fullName>
        <ecNumber evidence="4">3.2.1.23</ecNumber>
    </submittedName>
</protein>
<evidence type="ECO:0000256" key="1">
    <source>
        <dbReference type="ARBA" id="ARBA00009809"/>
    </source>
</evidence>
<dbReference type="Proteomes" id="UP000187464">
    <property type="component" value="Chromosome I"/>
</dbReference>
<reference evidence="4 5" key="1">
    <citation type="submission" date="2016-08" db="EMBL/GenBank/DDBJ databases">
        <authorList>
            <person name="Seilhamer J.J."/>
        </authorList>
    </citation>
    <scope>NUCLEOTIDE SEQUENCE [LARGE SCALE GENOMIC DNA]</scope>
    <source>
        <strain evidence="4">M3/6</strain>
    </source>
</reference>
<gene>
    <name evidence="4" type="ORF">PSM36_0910</name>
</gene>
<dbReference type="Pfam" id="PF01301">
    <property type="entry name" value="Glyco_hydro_35"/>
    <property type="match status" value="1"/>
</dbReference>
<evidence type="ECO:0000256" key="2">
    <source>
        <dbReference type="RuleBase" id="RU003679"/>
    </source>
</evidence>
<evidence type="ECO:0000313" key="4">
    <source>
        <dbReference type="EMBL" id="SCD19736.1"/>
    </source>
</evidence>
<dbReference type="Gene3D" id="2.60.120.260">
    <property type="entry name" value="Galactose-binding domain-like"/>
    <property type="match status" value="1"/>
</dbReference>
<evidence type="ECO:0000313" key="5">
    <source>
        <dbReference type="Proteomes" id="UP000187464"/>
    </source>
</evidence>
<dbReference type="Gene3D" id="3.20.20.80">
    <property type="entry name" value="Glycosidases"/>
    <property type="match status" value="1"/>
</dbReference>
<keyword evidence="4" id="KW-0378">Hydrolase</keyword>
<organism evidence="4 5">
    <name type="scientific">Proteiniphilum saccharofermentans</name>
    <dbReference type="NCBI Taxonomy" id="1642647"/>
    <lineage>
        <taxon>Bacteria</taxon>
        <taxon>Pseudomonadati</taxon>
        <taxon>Bacteroidota</taxon>
        <taxon>Bacteroidia</taxon>
        <taxon>Bacteroidales</taxon>
        <taxon>Dysgonomonadaceae</taxon>
        <taxon>Proteiniphilum</taxon>
    </lineage>
</organism>
<dbReference type="PRINTS" id="PR00742">
    <property type="entry name" value="GLHYDRLASE35"/>
</dbReference>
<keyword evidence="4" id="KW-0326">Glycosidase</keyword>
<dbReference type="GO" id="GO:0004565">
    <property type="term" value="F:beta-galactosidase activity"/>
    <property type="evidence" value="ECO:0007669"/>
    <property type="project" value="UniProtKB-EC"/>
</dbReference>
<dbReference type="GO" id="GO:0005975">
    <property type="term" value="P:carbohydrate metabolic process"/>
    <property type="evidence" value="ECO:0007669"/>
    <property type="project" value="InterPro"/>
</dbReference>
<accession>A0A1R3STS1</accession>
<dbReference type="InterPro" id="IPR001944">
    <property type="entry name" value="Glycoside_Hdrlase_35"/>
</dbReference>
<dbReference type="STRING" id="1642647.PSM36_0910"/>
<dbReference type="InterPro" id="IPR031330">
    <property type="entry name" value="Gly_Hdrlase_35_cat"/>
</dbReference>
<keyword evidence="5" id="KW-1185">Reference proteome</keyword>
<dbReference type="InterPro" id="IPR017853">
    <property type="entry name" value="GH"/>
</dbReference>
<dbReference type="EC" id="3.2.1.23" evidence="4"/>